<name>A0A2U3KN93_9FIRM</name>
<keyword evidence="1" id="KW-0812">Transmembrane</keyword>
<sequence>MSKQEIASLACKILGVYMIIQGINVMVNVIPVNSFTSQQEFSNNLLVTIIPFVFLIIFRVLLWPLSNKLADIMVKGESNFRDESGIKVSDIQRVSFSVLGLLLLGNSIPKLVSVLVSFYTMRGMINSTVRLIGQLGVAGTIAQFIIGLGIFLAHRDWLTCLMPLDMLD</sequence>
<keyword evidence="1" id="KW-1133">Transmembrane helix</keyword>
<dbReference type="OrthoDB" id="1798417at2"/>
<feature type="transmembrane region" description="Helical" evidence="1">
    <location>
        <begin position="45"/>
        <end position="65"/>
    </location>
</feature>
<feature type="transmembrane region" description="Helical" evidence="1">
    <location>
        <begin position="96"/>
        <end position="119"/>
    </location>
</feature>
<dbReference type="EMBL" id="OMOF01000160">
    <property type="protein sequence ID" value="SPF41122.1"/>
    <property type="molecule type" value="Genomic_DNA"/>
</dbReference>
<evidence type="ECO:0000313" key="3">
    <source>
        <dbReference type="Proteomes" id="UP000238916"/>
    </source>
</evidence>
<reference evidence="3" key="1">
    <citation type="submission" date="2018-02" db="EMBL/GenBank/DDBJ databases">
        <authorList>
            <person name="Hausmann B."/>
        </authorList>
    </citation>
    <scope>NUCLEOTIDE SEQUENCE [LARGE SCALE GENOMIC DNA]</scope>
    <source>
        <strain evidence="3">Peat soil MAG SbF1</strain>
    </source>
</reference>
<protein>
    <submittedName>
        <fullName evidence="2">Uncharacterized protein</fullName>
    </submittedName>
</protein>
<feature type="transmembrane region" description="Helical" evidence="1">
    <location>
        <begin position="131"/>
        <end position="153"/>
    </location>
</feature>
<evidence type="ECO:0000256" key="1">
    <source>
        <dbReference type="SAM" id="Phobius"/>
    </source>
</evidence>
<gene>
    <name evidence="2" type="ORF">SBF1_2420015</name>
</gene>
<feature type="transmembrane region" description="Helical" evidence="1">
    <location>
        <begin position="12"/>
        <end position="33"/>
    </location>
</feature>
<accession>A0A2U3KN93</accession>
<organism evidence="2 3">
    <name type="scientific">Candidatus Desulfosporosinus infrequens</name>
    <dbReference type="NCBI Taxonomy" id="2043169"/>
    <lineage>
        <taxon>Bacteria</taxon>
        <taxon>Bacillati</taxon>
        <taxon>Bacillota</taxon>
        <taxon>Clostridia</taxon>
        <taxon>Eubacteriales</taxon>
        <taxon>Desulfitobacteriaceae</taxon>
        <taxon>Desulfosporosinus</taxon>
    </lineage>
</organism>
<dbReference type="AlphaFoldDB" id="A0A2U3KN93"/>
<dbReference type="Proteomes" id="UP000238916">
    <property type="component" value="Unassembled WGS sequence"/>
</dbReference>
<proteinExistence type="predicted"/>
<keyword evidence="1" id="KW-0472">Membrane</keyword>
<evidence type="ECO:0000313" key="2">
    <source>
        <dbReference type="EMBL" id="SPF41122.1"/>
    </source>
</evidence>